<geneLocation type="plasmid" evidence="6 7">
    <name>pRK1-1</name>
</geneLocation>
<evidence type="ECO:0000256" key="1">
    <source>
        <dbReference type="ARBA" id="ARBA00009437"/>
    </source>
</evidence>
<dbReference type="GO" id="GO:0003700">
    <property type="term" value="F:DNA-binding transcription factor activity"/>
    <property type="evidence" value="ECO:0007669"/>
    <property type="project" value="InterPro"/>
</dbReference>
<organism evidence="6 7">
    <name type="scientific">Cupriavidus basilensis</name>
    <dbReference type="NCBI Taxonomy" id="68895"/>
    <lineage>
        <taxon>Bacteria</taxon>
        <taxon>Pseudomonadati</taxon>
        <taxon>Pseudomonadota</taxon>
        <taxon>Betaproteobacteria</taxon>
        <taxon>Burkholderiales</taxon>
        <taxon>Burkholderiaceae</taxon>
        <taxon>Cupriavidus</taxon>
    </lineage>
</organism>
<gene>
    <name evidence="6" type="ORF">F7R26_036320</name>
</gene>
<evidence type="ECO:0000256" key="3">
    <source>
        <dbReference type="ARBA" id="ARBA00023125"/>
    </source>
</evidence>
<dbReference type="FunFam" id="1.10.10.10:FF:000001">
    <property type="entry name" value="LysR family transcriptional regulator"/>
    <property type="match status" value="1"/>
</dbReference>
<dbReference type="InterPro" id="IPR036390">
    <property type="entry name" value="WH_DNA-bd_sf"/>
</dbReference>
<keyword evidence="3" id="KW-0238">DNA-binding</keyword>
<evidence type="ECO:0000313" key="6">
    <source>
        <dbReference type="EMBL" id="QOT81835.1"/>
    </source>
</evidence>
<dbReference type="Pfam" id="PF03466">
    <property type="entry name" value="LysR_substrate"/>
    <property type="match status" value="1"/>
</dbReference>
<dbReference type="SUPFAM" id="SSF46785">
    <property type="entry name" value="Winged helix' DNA-binding domain"/>
    <property type="match status" value="1"/>
</dbReference>
<dbReference type="Proteomes" id="UP000397656">
    <property type="component" value="Plasmid pRK1-1"/>
</dbReference>
<name>A0A643G4F8_9BURK</name>
<evidence type="ECO:0000313" key="7">
    <source>
        <dbReference type="Proteomes" id="UP000397656"/>
    </source>
</evidence>
<dbReference type="Gene3D" id="3.40.190.290">
    <property type="match status" value="1"/>
</dbReference>
<dbReference type="PANTHER" id="PTHR30537:SF5">
    <property type="entry name" value="HTH-TYPE TRANSCRIPTIONAL ACTIVATOR TTDR-RELATED"/>
    <property type="match status" value="1"/>
</dbReference>
<reference evidence="6 7" key="1">
    <citation type="submission" date="2020-10" db="EMBL/GenBank/DDBJ databases">
        <title>Complete genome sequence of Cupriavidus basilensis CCUG 49340T.</title>
        <authorList>
            <person name="Salva-Serra F."/>
            <person name="Donoso R.A."/>
            <person name="Cho K.H."/>
            <person name="Yoo J.A."/>
            <person name="Lee K."/>
            <person name="Yoon S.-H."/>
            <person name="Perez-Pantoja D."/>
            <person name="Moore E.R.B."/>
        </authorList>
    </citation>
    <scope>NUCLEOTIDE SEQUENCE [LARGE SCALE GENOMIC DNA]</scope>
    <source>
        <strain evidence="7">CCUG 49340</strain>
        <plasmid evidence="6 7">pRK1-1</plasmid>
    </source>
</reference>
<dbReference type="InterPro" id="IPR005119">
    <property type="entry name" value="LysR_subst-bd"/>
</dbReference>
<proteinExistence type="inferred from homology"/>
<keyword evidence="2" id="KW-0805">Transcription regulation</keyword>
<protein>
    <submittedName>
        <fullName evidence="6">LysR family transcriptional regulator</fullName>
    </submittedName>
</protein>
<dbReference type="PANTHER" id="PTHR30537">
    <property type="entry name" value="HTH-TYPE TRANSCRIPTIONAL REGULATOR"/>
    <property type="match status" value="1"/>
</dbReference>
<evidence type="ECO:0000259" key="5">
    <source>
        <dbReference type="PROSITE" id="PS50931"/>
    </source>
</evidence>
<accession>A0A643G4F8</accession>
<dbReference type="Gene3D" id="1.10.10.10">
    <property type="entry name" value="Winged helix-like DNA-binding domain superfamily/Winged helix DNA-binding domain"/>
    <property type="match status" value="1"/>
</dbReference>
<dbReference type="InterPro" id="IPR036388">
    <property type="entry name" value="WH-like_DNA-bd_sf"/>
</dbReference>
<evidence type="ECO:0000256" key="4">
    <source>
        <dbReference type="ARBA" id="ARBA00023163"/>
    </source>
</evidence>
<keyword evidence="4" id="KW-0804">Transcription</keyword>
<dbReference type="GO" id="GO:0003677">
    <property type="term" value="F:DNA binding"/>
    <property type="evidence" value="ECO:0007669"/>
    <property type="project" value="UniProtKB-KW"/>
</dbReference>
<dbReference type="PROSITE" id="PS50931">
    <property type="entry name" value="HTH_LYSR"/>
    <property type="match status" value="1"/>
</dbReference>
<dbReference type="InterPro" id="IPR000847">
    <property type="entry name" value="LysR_HTH_N"/>
</dbReference>
<comment type="similarity">
    <text evidence="1">Belongs to the LysR transcriptional regulatory family.</text>
</comment>
<evidence type="ECO:0000256" key="2">
    <source>
        <dbReference type="ARBA" id="ARBA00023015"/>
    </source>
</evidence>
<dbReference type="CDD" id="cd08422">
    <property type="entry name" value="PBP2_CrgA_like"/>
    <property type="match status" value="1"/>
</dbReference>
<sequence>MDKLLALKMFVEAVDAKGFSAAARRLNLATSSVTRTIDGLEEELGAVLLNRSTRQVTVSEAGAAYYQRARKILEAVAEADSLIADRGDTPVGQLRVSLPVAFGRRCIAPFLGGLMAKYPQLELEVTMTDEIVDLIGERIDVSIRLGSAASYDDVVARQVGVFRRRVVASPAYLLEREIPASPIELANHSCLRFNYGAHPQVWTFHREGEEVQVPVSGRFRSNNAEVLRELALADGGVGLLPDWMVDEDVQAGKLTSLFDDWTVNPNRASSAITALYLPNQRGSRRIAAFLDFLGEIPGPTHRDRAAA</sequence>
<dbReference type="RefSeq" id="WP_058697561.1">
    <property type="nucleotide sequence ID" value="NZ_CP062805.1"/>
</dbReference>
<dbReference type="SUPFAM" id="SSF53850">
    <property type="entry name" value="Periplasmic binding protein-like II"/>
    <property type="match status" value="1"/>
</dbReference>
<dbReference type="EMBL" id="CP062805">
    <property type="protein sequence ID" value="QOT81835.1"/>
    <property type="molecule type" value="Genomic_DNA"/>
</dbReference>
<dbReference type="InterPro" id="IPR058163">
    <property type="entry name" value="LysR-type_TF_proteobact-type"/>
</dbReference>
<feature type="domain" description="HTH lysR-type" evidence="5">
    <location>
        <begin position="1"/>
        <end position="59"/>
    </location>
</feature>
<keyword evidence="6" id="KW-0614">Plasmid</keyword>
<dbReference type="AlphaFoldDB" id="A0A643G4F8"/>
<dbReference type="Pfam" id="PF00126">
    <property type="entry name" value="HTH_1"/>
    <property type="match status" value="1"/>
</dbReference>
<dbReference type="GeneID" id="98406441"/>